<feature type="domain" description="Amidohydrolase-related" evidence="1">
    <location>
        <begin position="55"/>
        <end position="383"/>
    </location>
</feature>
<sequence>MTETLYQNLNLFNGKDDGIKDHCWFLVDDQSGKIEKLGNGAAPKADHIVDLHGKYVMPGLINVHTHITFNQFTPTGDTDISQTRAVVRAIKNLRTLLKSGVTYIRSCGDIYNIDIVLSKLINAGELTKVPRIVPAGRPYSMTGGHGDMPNWGYLVDSCDEMRKAVRRGIKRGAKSIKVMATGGVMTEQDFMDDPQLSAAEMHTAVVEAHHKHLIVSAHAEGNPGIMNAIKAGVDSIEHGFYVNDQEIKLMLKHHIYLTPTLGGAWKINTYGDKTLPKWEMNKMHNAFSDLVKNLSNAWHQGVKFTLGTDAGCPYCFFWDTPLEFEIIAKKLHTSNFASLLMNLHSAQLTKLDDHYGTLEPGKYADFLVLDHDPLKDLKAVQQKDKQVYQHGKRQF</sequence>
<keyword evidence="3" id="KW-1185">Reference proteome</keyword>
<organism evidence="2 3">
    <name type="scientific">Acetilactobacillus jinshanensis</name>
    <dbReference type="NCBI Taxonomy" id="1720083"/>
    <lineage>
        <taxon>Bacteria</taxon>
        <taxon>Bacillati</taxon>
        <taxon>Bacillota</taxon>
        <taxon>Bacilli</taxon>
        <taxon>Lactobacillales</taxon>
        <taxon>Lactobacillaceae</taxon>
        <taxon>Acetilactobacillus</taxon>
    </lineage>
</organism>
<evidence type="ECO:0000259" key="1">
    <source>
        <dbReference type="Pfam" id="PF01979"/>
    </source>
</evidence>
<dbReference type="Gene3D" id="2.30.40.10">
    <property type="entry name" value="Urease, subunit C, domain 1"/>
    <property type="match status" value="1"/>
</dbReference>
<dbReference type="InterPro" id="IPR051781">
    <property type="entry name" value="Metallo-dep_Hydrolase"/>
</dbReference>
<reference evidence="3" key="1">
    <citation type="submission" date="2018-12" db="EMBL/GenBank/DDBJ databases">
        <title>A new species of lactobacillus.</title>
        <authorList>
            <person name="Jian Y."/>
            <person name="Xin L."/>
            <person name="Hong Z.J."/>
            <person name="Ming L.Z."/>
            <person name="Hong X.Z."/>
        </authorList>
    </citation>
    <scope>NUCLEOTIDE SEQUENCE [LARGE SCALE GENOMIC DNA]</scope>
    <source>
        <strain evidence="3">HSLZ-75</strain>
    </source>
</reference>
<accession>A0A4P6ZL44</accession>
<dbReference type="PANTHER" id="PTHR43135">
    <property type="entry name" value="ALPHA-D-RIBOSE 1-METHYLPHOSPHONATE 5-TRIPHOSPHATE DIPHOSPHATASE"/>
    <property type="match status" value="1"/>
</dbReference>
<dbReference type="InterPro" id="IPR006680">
    <property type="entry name" value="Amidohydro-rel"/>
</dbReference>
<dbReference type="SUPFAM" id="SSF51338">
    <property type="entry name" value="Composite domain of metallo-dependent hydrolases"/>
    <property type="match status" value="1"/>
</dbReference>
<proteinExistence type="predicted"/>
<dbReference type="PANTHER" id="PTHR43135:SF3">
    <property type="entry name" value="ALPHA-D-RIBOSE 1-METHYLPHOSPHONATE 5-TRIPHOSPHATE DIPHOSPHATASE"/>
    <property type="match status" value="1"/>
</dbReference>
<dbReference type="SUPFAM" id="SSF51556">
    <property type="entry name" value="Metallo-dependent hydrolases"/>
    <property type="match status" value="1"/>
</dbReference>
<dbReference type="InterPro" id="IPR057744">
    <property type="entry name" value="OTAase-like"/>
</dbReference>
<dbReference type="AlphaFoldDB" id="A0A4P6ZL44"/>
<dbReference type="KEGG" id="lji:ELX58_03085"/>
<protein>
    <submittedName>
        <fullName evidence="2">Amidohydrolase family protein</fullName>
    </submittedName>
</protein>
<dbReference type="EMBL" id="CP034726">
    <property type="protein sequence ID" value="QBP18142.1"/>
    <property type="molecule type" value="Genomic_DNA"/>
</dbReference>
<evidence type="ECO:0000313" key="3">
    <source>
        <dbReference type="Proteomes" id="UP000294321"/>
    </source>
</evidence>
<dbReference type="OrthoDB" id="9797498at2"/>
<dbReference type="CDD" id="cd01299">
    <property type="entry name" value="Met_dep_hydrolase_A"/>
    <property type="match status" value="1"/>
</dbReference>
<dbReference type="Gene3D" id="3.20.20.140">
    <property type="entry name" value="Metal-dependent hydrolases"/>
    <property type="match status" value="1"/>
</dbReference>
<gene>
    <name evidence="2" type="ORF">ELX58_03085</name>
</gene>
<keyword evidence="2" id="KW-0378">Hydrolase</keyword>
<dbReference type="InterPro" id="IPR011059">
    <property type="entry name" value="Metal-dep_hydrolase_composite"/>
</dbReference>
<dbReference type="InterPro" id="IPR032466">
    <property type="entry name" value="Metal_Hydrolase"/>
</dbReference>
<dbReference type="GO" id="GO:0016810">
    <property type="term" value="F:hydrolase activity, acting on carbon-nitrogen (but not peptide) bonds"/>
    <property type="evidence" value="ECO:0007669"/>
    <property type="project" value="InterPro"/>
</dbReference>
<evidence type="ECO:0000313" key="2">
    <source>
        <dbReference type="EMBL" id="QBP18142.1"/>
    </source>
</evidence>
<dbReference type="RefSeq" id="WP_133441699.1">
    <property type="nucleotide sequence ID" value="NZ_CP034726.1"/>
</dbReference>
<dbReference type="Pfam" id="PF01979">
    <property type="entry name" value="Amidohydro_1"/>
    <property type="match status" value="1"/>
</dbReference>
<name>A0A4P6ZL44_9LACO</name>
<dbReference type="Proteomes" id="UP000294321">
    <property type="component" value="Chromosome"/>
</dbReference>